<comment type="caution">
    <text evidence="2">The sequence shown here is derived from an EMBL/GenBank/DDBJ whole genome shotgun (WGS) entry which is preliminary data.</text>
</comment>
<dbReference type="AlphaFoldDB" id="A0A242A646"/>
<feature type="transmembrane region" description="Helical" evidence="1">
    <location>
        <begin position="12"/>
        <end position="33"/>
    </location>
</feature>
<evidence type="ECO:0008006" key="4">
    <source>
        <dbReference type="Google" id="ProtNLM"/>
    </source>
</evidence>
<proteinExistence type="predicted"/>
<evidence type="ECO:0000313" key="3">
    <source>
        <dbReference type="Proteomes" id="UP000195043"/>
    </source>
</evidence>
<feature type="transmembrane region" description="Helical" evidence="1">
    <location>
        <begin position="39"/>
        <end position="57"/>
    </location>
</feature>
<dbReference type="RefSeq" id="WP_086274442.1">
    <property type="nucleotide sequence ID" value="NZ_NGKU01000001.1"/>
</dbReference>
<evidence type="ECO:0000313" key="2">
    <source>
        <dbReference type="EMBL" id="OTN76494.1"/>
    </source>
</evidence>
<reference evidence="2 3" key="1">
    <citation type="submission" date="2017-05" db="EMBL/GenBank/DDBJ databases">
        <title>The Genome Sequence of Enterococcus sp. 8G7_MSG3316.</title>
        <authorList>
            <consortium name="The Broad Institute Genomics Platform"/>
            <consortium name="The Broad Institute Genomic Center for Infectious Diseases"/>
            <person name="Earl A."/>
            <person name="Manson A."/>
            <person name="Schwartman J."/>
            <person name="Gilmore M."/>
            <person name="Abouelleil A."/>
            <person name="Cao P."/>
            <person name="Chapman S."/>
            <person name="Cusick C."/>
            <person name="Shea T."/>
            <person name="Young S."/>
            <person name="Neafsey D."/>
            <person name="Nusbaum C."/>
            <person name="Birren B."/>
        </authorList>
    </citation>
    <scope>NUCLEOTIDE SEQUENCE [LARGE SCALE GENOMIC DNA]</scope>
    <source>
        <strain evidence="2 3">8G7_MSG3316</strain>
    </source>
</reference>
<organism evidence="2 3">
    <name type="scientific">Candidatus Enterococcus testudinis</name>
    <dbReference type="NCBI Taxonomy" id="1834191"/>
    <lineage>
        <taxon>Bacteria</taxon>
        <taxon>Bacillati</taxon>
        <taxon>Bacillota</taxon>
        <taxon>Bacilli</taxon>
        <taxon>Lactobacillales</taxon>
        <taxon>Enterococcaceae</taxon>
        <taxon>Enterococcus</taxon>
    </lineage>
</organism>
<dbReference type="InterPro" id="IPR020215">
    <property type="entry name" value="EbsA-like"/>
</dbReference>
<gene>
    <name evidence="2" type="ORF">A5886_001571</name>
</gene>
<dbReference type="Pfam" id="PF17255">
    <property type="entry name" value="EbsA"/>
    <property type="match status" value="1"/>
</dbReference>
<keyword evidence="1" id="KW-0812">Transmembrane</keyword>
<keyword evidence="1" id="KW-0472">Membrane</keyword>
<dbReference type="EMBL" id="NGKU01000001">
    <property type="protein sequence ID" value="OTN76494.1"/>
    <property type="molecule type" value="Genomic_DNA"/>
</dbReference>
<dbReference type="Proteomes" id="UP000195043">
    <property type="component" value="Unassembled WGS sequence"/>
</dbReference>
<keyword evidence="3" id="KW-1185">Reference proteome</keyword>
<name>A0A242A646_9ENTE</name>
<accession>A0A242A646</accession>
<keyword evidence="1" id="KW-1133">Transmembrane helix</keyword>
<protein>
    <recommendedName>
        <fullName evidence="4">EbsA</fullName>
    </recommendedName>
</protein>
<evidence type="ECO:0000256" key="1">
    <source>
        <dbReference type="SAM" id="Phobius"/>
    </source>
</evidence>
<dbReference type="OrthoDB" id="2233065at2"/>
<sequence>MKRKFNWQPEAATAIIYWSVTLIILFYSLILALENTGPYWKSNLVLVFFGLFVYLGLRRKVLIEENKMTIRYARIWKKKSIQFAAIDRICIEGRMLKLSVGNEQWTAAFRKHDLIALAACLSDKTSLHIISGMSEKQPPIE</sequence>
<dbReference type="STRING" id="1834191.A5886_001571"/>